<comment type="caution">
    <text evidence="2">The sequence shown here is derived from an EMBL/GenBank/DDBJ whole genome shotgun (WGS) entry which is preliminary data.</text>
</comment>
<dbReference type="EMBL" id="SUTF01000009">
    <property type="protein sequence ID" value="MBE6511169.1"/>
    <property type="molecule type" value="Genomic_DNA"/>
</dbReference>
<evidence type="ECO:0000313" key="2">
    <source>
        <dbReference type="EMBL" id="MBE6511169.1"/>
    </source>
</evidence>
<evidence type="ECO:0000259" key="1">
    <source>
        <dbReference type="SMART" id="SM00871"/>
    </source>
</evidence>
<dbReference type="Proteomes" id="UP000713479">
    <property type="component" value="Unassembled WGS sequence"/>
</dbReference>
<dbReference type="SUPFAM" id="SSF55136">
    <property type="entry name" value="Probable bacterial effector-binding domain"/>
    <property type="match status" value="1"/>
</dbReference>
<accession>A0A8T3VU85</accession>
<dbReference type="InterPro" id="IPR029442">
    <property type="entry name" value="GyrI-like"/>
</dbReference>
<name>A0A8T3VU85_9EURY</name>
<feature type="domain" description="AraC effector-binding" evidence="1">
    <location>
        <begin position="1"/>
        <end position="151"/>
    </location>
</feature>
<reference evidence="2" key="1">
    <citation type="submission" date="2019-04" db="EMBL/GenBank/DDBJ databases">
        <title>Evolution of Biomass-Degrading Anaerobic Consortia Revealed by Metagenomics.</title>
        <authorList>
            <person name="Peng X."/>
        </authorList>
    </citation>
    <scope>NUCLEOTIDE SEQUENCE</scope>
    <source>
        <strain evidence="2">SIG13</strain>
    </source>
</reference>
<protein>
    <submittedName>
        <fullName evidence="2">GyrI-like domain-containing protein</fullName>
    </submittedName>
</protein>
<evidence type="ECO:0000313" key="3">
    <source>
        <dbReference type="Proteomes" id="UP000713479"/>
    </source>
</evidence>
<dbReference type="AlphaFoldDB" id="A0A8T3VU85"/>
<organism evidence="2 3">
    <name type="scientific">Methanobrevibacter millerae</name>
    <dbReference type="NCBI Taxonomy" id="230361"/>
    <lineage>
        <taxon>Archaea</taxon>
        <taxon>Methanobacteriati</taxon>
        <taxon>Methanobacteriota</taxon>
        <taxon>Methanomada group</taxon>
        <taxon>Methanobacteria</taxon>
        <taxon>Methanobacteriales</taxon>
        <taxon>Methanobacteriaceae</taxon>
        <taxon>Methanobrevibacter</taxon>
    </lineage>
</organism>
<dbReference type="InterPro" id="IPR011256">
    <property type="entry name" value="Reg_factor_effector_dom_sf"/>
</dbReference>
<proteinExistence type="predicted"/>
<dbReference type="InterPro" id="IPR010499">
    <property type="entry name" value="AraC_E-bd"/>
</dbReference>
<dbReference type="Pfam" id="PF06445">
    <property type="entry name" value="GyrI-like"/>
    <property type="match status" value="1"/>
</dbReference>
<dbReference type="Gene3D" id="3.20.80.10">
    <property type="entry name" value="Regulatory factor, effector binding domain"/>
    <property type="match status" value="1"/>
</dbReference>
<gene>
    <name evidence="2" type="ORF">E7Z74_07930</name>
</gene>
<dbReference type="SMART" id="SM00871">
    <property type="entry name" value="AraC_E_bind"/>
    <property type="match status" value="1"/>
</dbReference>
<sequence>MEHEVKIIPDQKLAVINYKGPIDDLDILVSKLMGWSEAEEVEVISEPFVVYYSPRHEVNDGDAVYDVGIVLKDDADEKDVIRVVDMVGHKVLAGIHEGPTENILDTYEKLVDVAQANNYDIIGSPKEALIKSFHNCDNENEFITEIQLPIIEM</sequence>